<organism evidence="1">
    <name type="scientific">marine sediment metagenome</name>
    <dbReference type="NCBI Taxonomy" id="412755"/>
    <lineage>
        <taxon>unclassified sequences</taxon>
        <taxon>metagenomes</taxon>
        <taxon>ecological metagenomes</taxon>
    </lineage>
</organism>
<comment type="caution">
    <text evidence="1">The sequence shown here is derived from an EMBL/GenBank/DDBJ whole genome shotgun (WGS) entry which is preliminary data.</text>
</comment>
<evidence type="ECO:0000313" key="1">
    <source>
        <dbReference type="EMBL" id="KKN75851.1"/>
    </source>
</evidence>
<dbReference type="AlphaFoldDB" id="A0A0F9VQW7"/>
<protein>
    <submittedName>
        <fullName evidence="1">Uncharacterized protein</fullName>
    </submittedName>
</protein>
<name>A0A0F9VQW7_9ZZZZ</name>
<sequence length="165" mass="18376">MKTRILIVMIVLSVGYMAFASPDSPGRSMMSALSGIQDAILSLTEPEVSTEKEWYHGRFQVSTAHNDAIFVVPAGQQFVLRRLYAHPTYNDATLWHLAANQTTILYGSINKYSFQTGTGSIIYKFQHDFPDNSVTVNSDETLNVVNESGASLDITVIGYFQTMPW</sequence>
<dbReference type="EMBL" id="LAZR01000302">
    <property type="protein sequence ID" value="KKN75851.1"/>
    <property type="molecule type" value="Genomic_DNA"/>
</dbReference>
<accession>A0A0F9VQW7</accession>
<gene>
    <name evidence="1" type="ORF">LCGC14_0375590</name>
</gene>
<reference evidence="1" key="1">
    <citation type="journal article" date="2015" name="Nature">
        <title>Complex archaea that bridge the gap between prokaryotes and eukaryotes.</title>
        <authorList>
            <person name="Spang A."/>
            <person name="Saw J.H."/>
            <person name="Jorgensen S.L."/>
            <person name="Zaremba-Niedzwiedzka K."/>
            <person name="Martijn J."/>
            <person name="Lind A.E."/>
            <person name="van Eijk R."/>
            <person name="Schleper C."/>
            <person name="Guy L."/>
            <person name="Ettema T.J."/>
        </authorList>
    </citation>
    <scope>NUCLEOTIDE SEQUENCE</scope>
</reference>
<proteinExistence type="predicted"/>